<organism evidence="2 3">
    <name type="scientific">Nocardia otitidiscaviarum</name>
    <dbReference type="NCBI Taxonomy" id="1823"/>
    <lineage>
        <taxon>Bacteria</taxon>
        <taxon>Bacillati</taxon>
        <taxon>Actinomycetota</taxon>
        <taxon>Actinomycetes</taxon>
        <taxon>Mycobacteriales</taxon>
        <taxon>Nocardiaceae</taxon>
        <taxon>Nocardia</taxon>
    </lineage>
</organism>
<accession>A0A378YAA5</accession>
<keyword evidence="1" id="KW-0812">Transmembrane</keyword>
<proteinExistence type="predicted"/>
<reference evidence="2 3" key="1">
    <citation type="submission" date="2018-06" db="EMBL/GenBank/DDBJ databases">
        <authorList>
            <consortium name="Pathogen Informatics"/>
            <person name="Doyle S."/>
        </authorList>
    </citation>
    <scope>NUCLEOTIDE SEQUENCE [LARGE SCALE GENOMIC DNA]</scope>
    <source>
        <strain evidence="2 3">NCTC1934</strain>
    </source>
</reference>
<gene>
    <name evidence="2" type="ORF">NCTC1934_01368</name>
</gene>
<feature type="transmembrane region" description="Helical" evidence="1">
    <location>
        <begin position="33"/>
        <end position="55"/>
    </location>
</feature>
<protein>
    <submittedName>
        <fullName evidence="2">Uncharacterized protein</fullName>
    </submittedName>
</protein>
<keyword evidence="3" id="KW-1185">Reference proteome</keyword>
<evidence type="ECO:0000313" key="3">
    <source>
        <dbReference type="Proteomes" id="UP000255467"/>
    </source>
</evidence>
<evidence type="ECO:0000313" key="2">
    <source>
        <dbReference type="EMBL" id="SUA74014.1"/>
    </source>
</evidence>
<keyword evidence="1" id="KW-0472">Membrane</keyword>
<dbReference type="Proteomes" id="UP000255467">
    <property type="component" value="Unassembled WGS sequence"/>
</dbReference>
<evidence type="ECO:0000256" key="1">
    <source>
        <dbReference type="SAM" id="Phobius"/>
    </source>
</evidence>
<dbReference type="STRING" id="1406858.GCA_000710895_03461"/>
<dbReference type="AlphaFoldDB" id="A0A378YAA5"/>
<name>A0A378YAA5_9NOCA</name>
<sequence length="128" mass="12595">MTGIGADVPAATIGAVLSTLPGAARRVLIDIRLAMLNGLACIASGGLACVAWGGLASIARVAPADVALAGPIRAAQVPHRLAARAPAPLGRCARAATGVLRAGAGSLAMWLLVGVRVGHALPLALAER</sequence>
<keyword evidence="1" id="KW-1133">Transmembrane helix</keyword>
<dbReference type="EMBL" id="UGRY01000002">
    <property type="protein sequence ID" value="SUA74014.1"/>
    <property type="molecule type" value="Genomic_DNA"/>
</dbReference>